<feature type="transmembrane region" description="Helical" evidence="10">
    <location>
        <begin position="116"/>
        <end position="136"/>
    </location>
</feature>
<sequence>MKVRAEDATALFGVLLCMLFGAAGMGDWVWAGAAVASIVFARRRPIVFAVLAAVVPAAYTTIYGSFTLIGQLMAVAAAFPCGASHMRHCRLIGLASCPLPVVAFGLHLAIVRSSDWTMPVAGLLAGSLMLASWQAGRLDRAKDMRLEAEEDRRIMVERDGDMRVRIAVLEERMRINREMHDILAHTLTGITVQAESGRTTTADSASRTVFADISQASREAVVDLRALLAGDAGDDRQPEPTLDQLDRLIDGYRRRGLAVDLHDERDGLPRLPAGLSHAVYRVIEECLTNALRYARPRCVDMTITITADGIHLHCENPCVSDSASGGDADGKPAGKRGRGLDGIIWRCGQYGGHARSALEDGLFQVDAVWPLPQREPSFPTPGAMPNTGDTGKKEGT</sequence>
<feature type="transmembrane region" description="Helical" evidence="10">
    <location>
        <begin position="46"/>
        <end position="79"/>
    </location>
</feature>
<evidence type="ECO:0000256" key="10">
    <source>
        <dbReference type="SAM" id="Phobius"/>
    </source>
</evidence>
<evidence type="ECO:0000256" key="2">
    <source>
        <dbReference type="ARBA" id="ARBA00012438"/>
    </source>
</evidence>
<keyword evidence="10" id="KW-0812">Transmembrane</keyword>
<dbReference type="Gene3D" id="3.30.565.10">
    <property type="entry name" value="Histidine kinase-like ATPase, C-terminal domain"/>
    <property type="match status" value="1"/>
</dbReference>
<keyword evidence="10" id="KW-0472">Membrane</keyword>
<comment type="catalytic activity">
    <reaction evidence="1">
        <text>ATP + protein L-histidine = ADP + protein N-phospho-L-histidine.</text>
        <dbReference type="EC" id="2.7.13.3"/>
    </reaction>
</comment>
<keyword evidence="6" id="KW-0418">Kinase</keyword>
<dbReference type="EMBL" id="JAFEJS010000001">
    <property type="protein sequence ID" value="MBT1171944.1"/>
    <property type="molecule type" value="Genomic_DNA"/>
</dbReference>
<evidence type="ECO:0000313" key="13">
    <source>
        <dbReference type="Proteomes" id="UP000773064"/>
    </source>
</evidence>
<gene>
    <name evidence="12" type="ORF">JS528_00935</name>
</gene>
<keyword evidence="10" id="KW-1133">Transmembrane helix</keyword>
<accession>A0ABS5UM21</accession>
<evidence type="ECO:0000256" key="1">
    <source>
        <dbReference type="ARBA" id="ARBA00000085"/>
    </source>
</evidence>
<keyword evidence="7" id="KW-0067">ATP-binding</keyword>
<proteinExistence type="predicted"/>
<evidence type="ECO:0000259" key="11">
    <source>
        <dbReference type="Pfam" id="PF07730"/>
    </source>
</evidence>
<dbReference type="InterPro" id="IPR011712">
    <property type="entry name" value="Sig_transdc_His_kin_sub3_dim/P"/>
</dbReference>
<keyword evidence="8" id="KW-0902">Two-component regulatory system</keyword>
<evidence type="ECO:0000256" key="3">
    <source>
        <dbReference type="ARBA" id="ARBA00022553"/>
    </source>
</evidence>
<protein>
    <recommendedName>
        <fullName evidence="2">histidine kinase</fullName>
        <ecNumber evidence="2">2.7.13.3</ecNumber>
    </recommendedName>
</protein>
<keyword evidence="4" id="KW-0808">Transferase</keyword>
<evidence type="ECO:0000256" key="6">
    <source>
        <dbReference type="ARBA" id="ARBA00022777"/>
    </source>
</evidence>
<feature type="transmembrane region" description="Helical" evidence="10">
    <location>
        <begin position="91"/>
        <end position="110"/>
    </location>
</feature>
<keyword evidence="3" id="KW-0597">Phosphoprotein</keyword>
<comment type="caution">
    <text evidence="12">The sequence shown here is derived from an EMBL/GenBank/DDBJ whole genome shotgun (WGS) entry which is preliminary data.</text>
</comment>
<name>A0ABS5UM21_9BIFI</name>
<dbReference type="InterPro" id="IPR036890">
    <property type="entry name" value="HATPase_C_sf"/>
</dbReference>
<dbReference type="InterPro" id="IPR050482">
    <property type="entry name" value="Sensor_HK_TwoCompSys"/>
</dbReference>
<dbReference type="Gene3D" id="1.20.5.1930">
    <property type="match status" value="1"/>
</dbReference>
<organism evidence="12 13">
    <name type="scientific">Bifidobacterium santillanense</name>
    <dbReference type="NCBI Taxonomy" id="2809028"/>
    <lineage>
        <taxon>Bacteria</taxon>
        <taxon>Bacillati</taxon>
        <taxon>Actinomycetota</taxon>
        <taxon>Actinomycetes</taxon>
        <taxon>Bifidobacteriales</taxon>
        <taxon>Bifidobacteriaceae</taxon>
        <taxon>Bifidobacterium</taxon>
    </lineage>
</organism>
<evidence type="ECO:0000256" key="4">
    <source>
        <dbReference type="ARBA" id="ARBA00022679"/>
    </source>
</evidence>
<evidence type="ECO:0000313" key="12">
    <source>
        <dbReference type="EMBL" id="MBT1171944.1"/>
    </source>
</evidence>
<evidence type="ECO:0000256" key="5">
    <source>
        <dbReference type="ARBA" id="ARBA00022741"/>
    </source>
</evidence>
<reference evidence="12 13" key="1">
    <citation type="journal article" date="2021" name="Environ. Microbiol.">
        <title>Genetic insights into the dark matter of the mammalian gut microbiota through targeted genome reconstruction.</title>
        <authorList>
            <person name="Lugli G.A."/>
            <person name="Alessandri G."/>
            <person name="Milani C."/>
            <person name="Viappiani A."/>
            <person name="Fontana F."/>
            <person name="Tarracchini C."/>
            <person name="Mancabelli L."/>
            <person name="Argentini C."/>
            <person name="Ruiz L."/>
            <person name="Margolles A."/>
            <person name="van Sinderen D."/>
            <person name="Turroni F."/>
            <person name="Ventura M."/>
        </authorList>
    </citation>
    <scope>NUCLEOTIDE SEQUENCE [LARGE SCALE GENOMIC DNA]</scope>
    <source>
        <strain evidence="12 13">MA2</strain>
    </source>
</reference>
<dbReference type="EC" id="2.7.13.3" evidence="2"/>
<keyword evidence="5" id="KW-0547">Nucleotide-binding</keyword>
<dbReference type="PANTHER" id="PTHR24421">
    <property type="entry name" value="NITRATE/NITRITE SENSOR PROTEIN NARX-RELATED"/>
    <property type="match status" value="1"/>
</dbReference>
<evidence type="ECO:0000256" key="8">
    <source>
        <dbReference type="ARBA" id="ARBA00023012"/>
    </source>
</evidence>
<evidence type="ECO:0000256" key="9">
    <source>
        <dbReference type="SAM" id="MobiDB-lite"/>
    </source>
</evidence>
<dbReference type="SUPFAM" id="SSF55874">
    <property type="entry name" value="ATPase domain of HSP90 chaperone/DNA topoisomerase II/histidine kinase"/>
    <property type="match status" value="1"/>
</dbReference>
<keyword evidence="13" id="KW-1185">Reference proteome</keyword>
<feature type="domain" description="Signal transduction histidine kinase subgroup 3 dimerisation and phosphoacceptor" evidence="11">
    <location>
        <begin position="171"/>
        <end position="229"/>
    </location>
</feature>
<dbReference type="Proteomes" id="UP000773064">
    <property type="component" value="Unassembled WGS sequence"/>
</dbReference>
<evidence type="ECO:0000256" key="7">
    <source>
        <dbReference type="ARBA" id="ARBA00022840"/>
    </source>
</evidence>
<dbReference type="PANTHER" id="PTHR24421:SF10">
    <property type="entry name" value="NITRATE_NITRITE SENSOR PROTEIN NARQ"/>
    <property type="match status" value="1"/>
</dbReference>
<dbReference type="Pfam" id="PF07730">
    <property type="entry name" value="HisKA_3"/>
    <property type="match status" value="1"/>
</dbReference>
<feature type="region of interest" description="Disordered" evidence="9">
    <location>
        <begin position="373"/>
        <end position="396"/>
    </location>
</feature>
<dbReference type="RefSeq" id="WP_214357223.1">
    <property type="nucleotide sequence ID" value="NZ_JAFEJS010000001.1"/>
</dbReference>